<dbReference type="EMBL" id="CP017599">
    <property type="protein sequence ID" value="AOW98861.1"/>
    <property type="molecule type" value="Genomic_DNA"/>
</dbReference>
<evidence type="ECO:0000256" key="1">
    <source>
        <dbReference type="SAM" id="MobiDB-lite"/>
    </source>
</evidence>
<dbReference type="Proteomes" id="UP000177870">
    <property type="component" value="Chromosome"/>
</dbReference>
<dbReference type="RefSeq" id="WP_070391367.1">
    <property type="nucleotide sequence ID" value="NZ_CP017599.1"/>
</dbReference>
<organism evidence="2 3">
    <name type="scientific">Moorena producens PAL-8-15-08-1</name>
    <dbReference type="NCBI Taxonomy" id="1458985"/>
    <lineage>
        <taxon>Bacteria</taxon>
        <taxon>Bacillati</taxon>
        <taxon>Cyanobacteriota</taxon>
        <taxon>Cyanophyceae</taxon>
        <taxon>Coleofasciculales</taxon>
        <taxon>Coleofasciculaceae</taxon>
        <taxon>Moorena</taxon>
    </lineage>
</organism>
<dbReference type="PANTHER" id="PTHR30121">
    <property type="entry name" value="UNCHARACTERIZED PROTEIN YJGR-RELATED"/>
    <property type="match status" value="1"/>
</dbReference>
<evidence type="ECO:0000313" key="2">
    <source>
        <dbReference type="EMBL" id="AOW98861.1"/>
    </source>
</evidence>
<proteinExistence type="predicted"/>
<evidence type="ECO:0000313" key="3">
    <source>
        <dbReference type="Proteomes" id="UP000177870"/>
    </source>
</evidence>
<dbReference type="PANTHER" id="PTHR30121:SF6">
    <property type="entry name" value="SLR6007 PROTEIN"/>
    <property type="match status" value="1"/>
</dbReference>
<protein>
    <recommendedName>
        <fullName evidence="4">Helicase HerA central domain-containing protein</fullName>
    </recommendedName>
</protein>
<dbReference type="OrthoDB" id="494122at2"/>
<reference evidence="3" key="1">
    <citation type="submission" date="2016-10" db="EMBL/GenBank/DDBJ databases">
        <title>Comparative genomics uncovers the prolific and rare metabolic potential of the cyanobacterial genus Moorea.</title>
        <authorList>
            <person name="Leao T."/>
            <person name="Castelao G."/>
            <person name="Korobeynikov A."/>
            <person name="Monroe E.A."/>
            <person name="Podell S."/>
            <person name="Glukhov E."/>
            <person name="Allen E."/>
            <person name="Gerwick W.H."/>
            <person name="Gerwick L."/>
        </authorList>
    </citation>
    <scope>NUCLEOTIDE SEQUENCE [LARGE SCALE GENOMIC DNA]</scope>
    <source>
        <strain evidence="3">PAL-8-15-08-1</strain>
    </source>
</reference>
<name>A0A1D8TMJ4_9CYAN</name>
<evidence type="ECO:0008006" key="4">
    <source>
        <dbReference type="Google" id="ProtNLM"/>
    </source>
</evidence>
<accession>A0A1D8TMJ4</accession>
<dbReference type="AlphaFoldDB" id="A0A1D8TMJ4"/>
<sequence>MTTTQAHDQAKQKMGKKRVDVGNGKKKTLKPFEDDCKLASFLEVRIDGSDVGGYILRKGEASYKFVFGFECRGIHTTLRQELIDPVFDAIEAGLKDFPEQETLTIHLTSFTDDTDRQNTLSQLIKETDSNELKYLIMGEKKRIQDLTKGGIRKPKTLYLFATYTVESGREGASDKIEEFLMTATKWWNGFIGKLDEYEKQQIERVIEIAFNNGYQFWERLLSNQMGLSIRPLSAQECWNYVWQRFNNTPPRSVPQLLSLTEAGVTEEVYSEIHPVSLLMEDYTAIPFADRRWINLKDQYTAVMLFLDKPEGWRNKESQMRYLWQVMAKDEVYDTDCFCEISKANIKTVTSKMHSLTKQANVSSKYAEEKNTINVKAQLNIQKNVEAQAAIYEGAVPFNVSVVFLVHRDSPQELDQACYTLKSYFPPPAWMVRETEYPWKIWLETLPISWSRLLMRPFKRSHTYLSHIAPGLMPVVKTRTVDRTGFELISAEGGTPVFIDLFKQHKNLGIFGTTRSGKSVLASGIITQALAHGIPISAMDYPKPDGSSTFSDYTAFLGDKGAYFDIGREAVNLFELPNLKGLDAKLQQERLTEYKEFLVEALMLMVLGSMTFHDRTYTDNIRAMLSLAIKAFFDDDQIHDRYVAANINGLDSQEWQLMPTLADFIDFCSLERLRVTSVSGDILQALDQVKLRLRYWINSRVGQAISRPSTFRSDAQLLVFALRNISSDEDAALLSLGIYSAALRRSLASPVSIFFIDESPILFQYNSIAELIGRLCANGAKAGIRVILSAQDPDTISKSPSAAKIFQNITTRLVGRIQPTAVDSFVNILKYPSEIINKNATEGFFPKQEGMYSQWLLDDNGIYTYCRFYPGSALLTAVANNPEESAIRQTAMRLHPKDKIMAMHYASKKMAEMRNSEVQVVTSKLPDPRAEVRLQN</sequence>
<dbReference type="SUPFAM" id="SSF52540">
    <property type="entry name" value="P-loop containing nucleoside triphosphate hydrolases"/>
    <property type="match status" value="1"/>
</dbReference>
<dbReference type="InterPro" id="IPR051162">
    <property type="entry name" value="T4SS_component"/>
</dbReference>
<dbReference type="KEGG" id="mpro:BJP34_04805"/>
<dbReference type="InterPro" id="IPR027417">
    <property type="entry name" value="P-loop_NTPase"/>
</dbReference>
<feature type="region of interest" description="Disordered" evidence="1">
    <location>
        <begin position="1"/>
        <end position="22"/>
    </location>
</feature>
<dbReference type="Gene3D" id="3.40.50.300">
    <property type="entry name" value="P-loop containing nucleotide triphosphate hydrolases"/>
    <property type="match status" value="2"/>
</dbReference>
<dbReference type="STRING" id="1458985.BJP34_04805"/>
<gene>
    <name evidence="2" type="ORF">BJP34_04805</name>
</gene>